<protein>
    <submittedName>
        <fullName evidence="2">Uncharacterized protein</fullName>
    </submittedName>
</protein>
<feature type="transmembrane region" description="Helical" evidence="1">
    <location>
        <begin position="21"/>
        <end position="41"/>
    </location>
</feature>
<dbReference type="EMBL" id="MT141574">
    <property type="protein sequence ID" value="QJA67621.1"/>
    <property type="molecule type" value="Genomic_DNA"/>
</dbReference>
<gene>
    <name evidence="2" type="ORF">MM415B00178_0003</name>
</gene>
<dbReference type="AlphaFoldDB" id="A0A6M3JF57"/>
<proteinExistence type="predicted"/>
<keyword evidence="1" id="KW-0472">Membrane</keyword>
<keyword evidence="1" id="KW-0812">Transmembrane</keyword>
<accession>A0A6M3JF57</accession>
<name>A0A6M3JF57_9ZZZZ</name>
<keyword evidence="1" id="KW-1133">Transmembrane helix</keyword>
<organism evidence="2">
    <name type="scientific">viral metagenome</name>
    <dbReference type="NCBI Taxonomy" id="1070528"/>
    <lineage>
        <taxon>unclassified sequences</taxon>
        <taxon>metagenomes</taxon>
        <taxon>organismal metagenomes</taxon>
    </lineage>
</organism>
<evidence type="ECO:0000313" key="2">
    <source>
        <dbReference type="EMBL" id="QJA67621.1"/>
    </source>
</evidence>
<sequence>MRYLDLRLPYFPKIGKIPKPFGVVNWLSVIGIICCFLWVAFTAGQNHERAIWEKNKQLQEQAWLKKMSERHGPYYTYFTLKGRHYLITNPADADNPKKWREIK</sequence>
<evidence type="ECO:0000256" key="1">
    <source>
        <dbReference type="SAM" id="Phobius"/>
    </source>
</evidence>
<reference evidence="2" key="1">
    <citation type="submission" date="2020-03" db="EMBL/GenBank/DDBJ databases">
        <title>The deep terrestrial virosphere.</title>
        <authorList>
            <person name="Holmfeldt K."/>
            <person name="Nilsson E."/>
            <person name="Simone D."/>
            <person name="Lopez-Fernandez M."/>
            <person name="Wu X."/>
            <person name="de Brujin I."/>
            <person name="Lundin D."/>
            <person name="Andersson A."/>
            <person name="Bertilsson S."/>
            <person name="Dopson M."/>
        </authorList>
    </citation>
    <scope>NUCLEOTIDE SEQUENCE</scope>
    <source>
        <strain evidence="2">MM415B00178</strain>
    </source>
</reference>